<dbReference type="AlphaFoldDB" id="A0A6I1DUQ3"/>
<gene>
    <name evidence="1" type="ORF">F8C76_11950</name>
</gene>
<proteinExistence type="predicted"/>
<evidence type="ECO:0000313" key="2">
    <source>
        <dbReference type="Proteomes" id="UP000429785"/>
    </source>
</evidence>
<comment type="caution">
    <text evidence="1">The sequence shown here is derived from an EMBL/GenBank/DDBJ whole genome shotgun (WGS) entry which is preliminary data.</text>
</comment>
<evidence type="ECO:0008006" key="3">
    <source>
        <dbReference type="Google" id="ProtNLM"/>
    </source>
</evidence>
<name>A0A6I1DUQ3_9FLAO</name>
<dbReference type="Proteomes" id="UP000429785">
    <property type="component" value="Unassembled WGS sequence"/>
</dbReference>
<protein>
    <recommendedName>
        <fullName evidence="3">Lipoprotein</fullName>
    </recommendedName>
</protein>
<dbReference type="EMBL" id="WELG01000002">
    <property type="protein sequence ID" value="KAB7528568.1"/>
    <property type="molecule type" value="Genomic_DNA"/>
</dbReference>
<accession>A0A6I1DUQ3</accession>
<evidence type="ECO:0000313" key="1">
    <source>
        <dbReference type="EMBL" id="KAB7528568.1"/>
    </source>
</evidence>
<reference evidence="1 2" key="1">
    <citation type="submission" date="2019-10" db="EMBL/GenBank/DDBJ databases">
        <title>Muricauda olearia CL-SS4 JCM15563 genome.</title>
        <authorList>
            <person name="Liu L."/>
        </authorList>
    </citation>
    <scope>NUCLEOTIDE SEQUENCE [LARGE SCALE GENOMIC DNA]</scope>
    <source>
        <strain evidence="1 2">CL-SS4</strain>
    </source>
</reference>
<sequence length="142" mass="16380">MKFIYILIYFIVPFLVMSCWHREMEETVNLIINNGLDNHIELKFFKNGLPSGRKSISRLGKGEVFSDGDTNMGVQINGIFEADSIEVIFDNERIETHKLFYNEPVGNSLFDFSSYEKKGDTHTYTIDQKNYNNATPCEGPCY</sequence>
<organism evidence="1 2">
    <name type="scientific">Flagellimonas olearia</name>
    <dbReference type="NCBI Taxonomy" id="552546"/>
    <lineage>
        <taxon>Bacteria</taxon>
        <taxon>Pseudomonadati</taxon>
        <taxon>Bacteroidota</taxon>
        <taxon>Flavobacteriia</taxon>
        <taxon>Flavobacteriales</taxon>
        <taxon>Flavobacteriaceae</taxon>
        <taxon>Flagellimonas</taxon>
    </lineage>
</organism>
<dbReference type="OrthoDB" id="1441431at2"/>
<dbReference type="PROSITE" id="PS51257">
    <property type="entry name" value="PROKAR_LIPOPROTEIN"/>
    <property type="match status" value="1"/>
</dbReference>
<dbReference type="RefSeq" id="WP_116216572.1">
    <property type="nucleotide sequence ID" value="NZ_WELG01000002.1"/>
</dbReference>